<dbReference type="SUPFAM" id="SSF56784">
    <property type="entry name" value="HAD-like"/>
    <property type="match status" value="1"/>
</dbReference>
<keyword evidence="5" id="KW-0460">Magnesium</keyword>
<dbReference type="GO" id="GO:1990738">
    <property type="term" value="F:pseudouridine 5'-phosphatase activity"/>
    <property type="evidence" value="ECO:0007669"/>
    <property type="project" value="UniProtKB-EC"/>
</dbReference>
<dbReference type="PANTHER" id="PTHR18901:SF38">
    <property type="entry name" value="PSEUDOURIDINE-5'-PHOSPHATASE"/>
    <property type="match status" value="1"/>
</dbReference>
<evidence type="ECO:0000256" key="3">
    <source>
        <dbReference type="ARBA" id="ARBA00022723"/>
    </source>
</evidence>
<dbReference type="InterPro" id="IPR036412">
    <property type="entry name" value="HAD-like_sf"/>
</dbReference>
<dbReference type="SFLD" id="SFLDS00003">
    <property type="entry name" value="Haloacid_Dehalogenase"/>
    <property type="match status" value="1"/>
</dbReference>
<dbReference type="InterPro" id="IPR045228">
    <property type="entry name" value="Gpp1/Gpp2-like"/>
</dbReference>
<evidence type="ECO:0000256" key="8">
    <source>
        <dbReference type="ARBA" id="ARBA00066578"/>
    </source>
</evidence>
<dbReference type="SFLD" id="SFLDG01129">
    <property type="entry name" value="C1.5:_HAD__Beta-PGM__Phosphata"/>
    <property type="match status" value="1"/>
</dbReference>
<dbReference type="Gene3D" id="1.10.150.240">
    <property type="entry name" value="Putative phosphatase, domain 2"/>
    <property type="match status" value="1"/>
</dbReference>
<dbReference type="FunFam" id="1.10.150.240:FF:000001">
    <property type="entry name" value="Haloacid dehalogenase-like hydrolase domain"/>
    <property type="match status" value="1"/>
</dbReference>
<dbReference type="FunFam" id="3.40.50.1000:FF:000055">
    <property type="entry name" value="Haloacid dehalogenase-like hydrolase family protein"/>
    <property type="match status" value="1"/>
</dbReference>
<comment type="function">
    <text evidence="7">Dephosphorylates pseudouridine 5'-phosphate, a potential intermediate in rRNA degradation. Pseudouridine is then excreted intact in urine.</text>
</comment>
<dbReference type="Pfam" id="PF13419">
    <property type="entry name" value="HAD_2"/>
    <property type="match status" value="1"/>
</dbReference>
<dbReference type="CDD" id="cd07529">
    <property type="entry name" value="HAD_AtGPP-like"/>
    <property type="match status" value="1"/>
</dbReference>
<evidence type="ECO:0000256" key="12">
    <source>
        <dbReference type="ARBA" id="ARBA00083904"/>
    </source>
</evidence>
<evidence type="ECO:0000256" key="6">
    <source>
        <dbReference type="ARBA" id="ARBA00052504"/>
    </source>
</evidence>
<dbReference type="AlphaFoldDB" id="A0A8C6TKL0"/>
<keyword evidence="14" id="KW-1185">Reference proteome</keyword>
<evidence type="ECO:0000256" key="2">
    <source>
        <dbReference type="ARBA" id="ARBA00006171"/>
    </source>
</evidence>
<evidence type="ECO:0000313" key="14">
    <source>
        <dbReference type="Proteomes" id="UP000694523"/>
    </source>
</evidence>
<organism evidence="13 14">
    <name type="scientific">Neogobius melanostomus</name>
    <name type="common">round goby</name>
    <dbReference type="NCBI Taxonomy" id="47308"/>
    <lineage>
        <taxon>Eukaryota</taxon>
        <taxon>Metazoa</taxon>
        <taxon>Chordata</taxon>
        <taxon>Craniata</taxon>
        <taxon>Vertebrata</taxon>
        <taxon>Euteleostomi</taxon>
        <taxon>Actinopterygii</taxon>
        <taxon>Neopterygii</taxon>
        <taxon>Teleostei</taxon>
        <taxon>Neoteleostei</taxon>
        <taxon>Acanthomorphata</taxon>
        <taxon>Gobiaria</taxon>
        <taxon>Gobiiformes</taxon>
        <taxon>Gobioidei</taxon>
        <taxon>Gobiidae</taxon>
        <taxon>Benthophilinae</taxon>
        <taxon>Neogobiini</taxon>
        <taxon>Neogobius</taxon>
    </lineage>
</organism>
<comment type="catalytic activity">
    <reaction evidence="6">
        <text>psi-UMP + H2O = pseudouridine + phosphate</text>
        <dbReference type="Rhea" id="RHEA:10944"/>
        <dbReference type="ChEBI" id="CHEBI:15377"/>
        <dbReference type="ChEBI" id="CHEBI:17802"/>
        <dbReference type="ChEBI" id="CHEBI:43474"/>
        <dbReference type="ChEBI" id="CHEBI:58380"/>
        <dbReference type="EC" id="3.1.3.96"/>
    </reaction>
</comment>
<protein>
    <recommendedName>
        <fullName evidence="9">Pseudouridine-5'-phosphatase</fullName>
        <ecNumber evidence="8">3.1.3.96</ecNumber>
    </recommendedName>
    <alternativeName>
        <fullName evidence="10">Haloacid dehalogenase-like hydrolase domain-containing protein 1</fullName>
    </alternativeName>
    <alternativeName>
        <fullName evidence="11">Haloacid dehalogenase-like hydrolase domain-containing protein 1A</fullName>
    </alternativeName>
    <alternativeName>
        <fullName evidence="12">Pseudouridine-5'-monophosphatase</fullName>
    </alternativeName>
</protein>
<accession>A0A8C6TKL0</accession>
<reference evidence="13" key="1">
    <citation type="submission" date="2025-08" db="UniProtKB">
        <authorList>
            <consortium name="Ensembl"/>
        </authorList>
    </citation>
    <scope>IDENTIFICATION</scope>
</reference>
<keyword evidence="4" id="KW-0378">Hydrolase</keyword>
<sequence length="231" mass="25655">MSEANSSFKPVSHVIFDMDGLLLDTERLYTESFQQICSRFGRVYTWALKSKVMGKKALEAAEVIRAELDLPMTAEELLQESRDIQERIFPDAQLLPGVERLINHLKKHGIPIAVATSSAGVTFELKTSRHKAFFSLFDHVVLGDDPEVKRGKPQPDPFLVCAARFTPPADPLKCLVFEDAPLGVKAALAAQMQVVMIPDPNLDRELTKEASLTLGSMEEFRPELFGLPAFG</sequence>
<dbReference type="InterPro" id="IPR041492">
    <property type="entry name" value="HAD_2"/>
</dbReference>
<dbReference type="EC" id="3.1.3.96" evidence="8"/>
<comment type="cofactor">
    <cofactor evidence="1">
        <name>Mg(2+)</name>
        <dbReference type="ChEBI" id="CHEBI:18420"/>
    </cofactor>
</comment>
<comment type="similarity">
    <text evidence="2">Belongs to the HAD-like hydrolase superfamily. CbbY/CbbZ/Gph/YieH family.</text>
</comment>
<reference evidence="13" key="2">
    <citation type="submission" date="2025-09" db="UniProtKB">
        <authorList>
            <consortium name="Ensembl"/>
        </authorList>
    </citation>
    <scope>IDENTIFICATION</scope>
</reference>
<evidence type="ECO:0000256" key="1">
    <source>
        <dbReference type="ARBA" id="ARBA00001946"/>
    </source>
</evidence>
<evidence type="ECO:0000256" key="10">
    <source>
        <dbReference type="ARBA" id="ARBA00075025"/>
    </source>
</evidence>
<dbReference type="SFLD" id="SFLDG01135">
    <property type="entry name" value="C1.5.6:_HAD__Beta-PGM__Phospha"/>
    <property type="match status" value="1"/>
</dbReference>
<evidence type="ECO:0000256" key="4">
    <source>
        <dbReference type="ARBA" id="ARBA00022801"/>
    </source>
</evidence>
<proteinExistence type="inferred from homology"/>
<dbReference type="PANTHER" id="PTHR18901">
    <property type="entry name" value="2-DEOXYGLUCOSE-6-PHOSPHATE PHOSPHATASE 2"/>
    <property type="match status" value="1"/>
</dbReference>
<dbReference type="PRINTS" id="PR00413">
    <property type="entry name" value="HADHALOGNASE"/>
</dbReference>
<name>A0A8C6TKL0_9GOBI</name>
<dbReference type="GO" id="GO:0046872">
    <property type="term" value="F:metal ion binding"/>
    <property type="evidence" value="ECO:0007669"/>
    <property type="project" value="UniProtKB-KW"/>
</dbReference>
<dbReference type="InterPro" id="IPR023214">
    <property type="entry name" value="HAD_sf"/>
</dbReference>
<dbReference type="Gene3D" id="3.40.50.1000">
    <property type="entry name" value="HAD superfamily/HAD-like"/>
    <property type="match status" value="1"/>
</dbReference>
<evidence type="ECO:0000256" key="9">
    <source>
        <dbReference type="ARBA" id="ARBA00070517"/>
    </source>
</evidence>
<evidence type="ECO:0000256" key="11">
    <source>
        <dbReference type="ARBA" id="ARBA00075873"/>
    </source>
</evidence>
<evidence type="ECO:0000256" key="5">
    <source>
        <dbReference type="ARBA" id="ARBA00022842"/>
    </source>
</evidence>
<dbReference type="Ensembl" id="ENSNMLT00000026291.1">
    <property type="protein sequence ID" value="ENSNMLP00000023496.1"/>
    <property type="gene ID" value="ENSNMLG00000015122.1"/>
</dbReference>
<dbReference type="NCBIfam" id="TIGR01509">
    <property type="entry name" value="HAD-SF-IA-v3"/>
    <property type="match status" value="1"/>
</dbReference>
<evidence type="ECO:0000313" key="13">
    <source>
        <dbReference type="Ensembl" id="ENSNMLP00000023496.1"/>
    </source>
</evidence>
<dbReference type="Proteomes" id="UP000694523">
    <property type="component" value="Unplaced"/>
</dbReference>
<evidence type="ECO:0000256" key="7">
    <source>
        <dbReference type="ARBA" id="ARBA00056605"/>
    </source>
</evidence>
<dbReference type="InterPro" id="IPR006439">
    <property type="entry name" value="HAD-SF_hydro_IA"/>
</dbReference>
<keyword evidence="3" id="KW-0479">Metal-binding</keyword>
<dbReference type="InterPro" id="IPR023198">
    <property type="entry name" value="PGP-like_dom2"/>
</dbReference>